<feature type="compositionally biased region" description="Gly residues" evidence="1">
    <location>
        <begin position="73"/>
        <end position="92"/>
    </location>
</feature>
<protein>
    <submittedName>
        <fullName evidence="2">Uncharacterized protein</fullName>
    </submittedName>
</protein>
<accession>A0A8J2SF17</accession>
<sequence>REKQRRILRGQESYGRGGSSASAASTRTTDEPASECATTTKSEPSLCARGSGCASASGLRAARRARRRSVGGEWSGSGGGGGAGSSSKGDGGSAASASMASRALRAAAAARAAASASSLLKCSSCSRWKASISRRHVTRAASTVFSARSRSAARLSGRPLSSTFSSIVFWRFASASCQKPAWLARVTVQRRA</sequence>
<evidence type="ECO:0000256" key="1">
    <source>
        <dbReference type="SAM" id="MobiDB-lite"/>
    </source>
</evidence>
<feature type="non-terminal residue" evidence="2">
    <location>
        <position position="192"/>
    </location>
</feature>
<keyword evidence="3" id="KW-1185">Reference proteome</keyword>
<evidence type="ECO:0000313" key="2">
    <source>
        <dbReference type="EMBL" id="CAH0371678.1"/>
    </source>
</evidence>
<dbReference type="Proteomes" id="UP000789595">
    <property type="component" value="Unassembled WGS sequence"/>
</dbReference>
<reference evidence="2" key="1">
    <citation type="submission" date="2021-11" db="EMBL/GenBank/DDBJ databases">
        <authorList>
            <consortium name="Genoscope - CEA"/>
            <person name="William W."/>
        </authorList>
    </citation>
    <scope>NUCLEOTIDE SEQUENCE</scope>
</reference>
<name>A0A8J2SF17_9STRA</name>
<comment type="caution">
    <text evidence="2">The sequence shown here is derived from an EMBL/GenBank/DDBJ whole genome shotgun (WGS) entry which is preliminary data.</text>
</comment>
<organism evidence="2 3">
    <name type="scientific">Pelagomonas calceolata</name>
    <dbReference type="NCBI Taxonomy" id="35677"/>
    <lineage>
        <taxon>Eukaryota</taxon>
        <taxon>Sar</taxon>
        <taxon>Stramenopiles</taxon>
        <taxon>Ochrophyta</taxon>
        <taxon>Pelagophyceae</taxon>
        <taxon>Pelagomonadales</taxon>
        <taxon>Pelagomonadaceae</taxon>
        <taxon>Pelagomonas</taxon>
    </lineage>
</organism>
<feature type="region of interest" description="Disordered" evidence="1">
    <location>
        <begin position="1"/>
        <end position="97"/>
    </location>
</feature>
<evidence type="ECO:0000313" key="3">
    <source>
        <dbReference type="Proteomes" id="UP000789595"/>
    </source>
</evidence>
<dbReference type="EMBL" id="CAKKNE010000003">
    <property type="protein sequence ID" value="CAH0371678.1"/>
    <property type="molecule type" value="Genomic_DNA"/>
</dbReference>
<gene>
    <name evidence="2" type="ORF">PECAL_3P16300</name>
</gene>
<proteinExistence type="predicted"/>
<feature type="compositionally biased region" description="Low complexity" evidence="1">
    <location>
        <begin position="45"/>
        <end position="60"/>
    </location>
</feature>
<dbReference type="AlphaFoldDB" id="A0A8J2SF17"/>